<protein>
    <recommendedName>
        <fullName evidence="5">PEP-CTERM protein-sorting domain-containing protein</fullName>
    </recommendedName>
</protein>
<feature type="compositionally biased region" description="Polar residues" evidence="1">
    <location>
        <begin position="42"/>
        <end position="56"/>
    </location>
</feature>
<accession>A0A5C6FS56</accession>
<dbReference type="InterPro" id="IPR027828">
    <property type="entry name" value="DUF4465"/>
</dbReference>
<sequence precursor="true">MNVFQHISRRGWIVAGLAFFVSDSHASTVIDFESVPVPIQSTSANSGPFPTETGTQPGAFGGTEVISEFTIDGVTMKNYYNQDFDSWRGVAVSQRGLPAWSSGNDPMGGFIPLEYQNDNDTVTMTGDGAGGSSTWIVAAGDGPDSSVAAGLFNSSLEASNGSFFQSLDVQITQTTAHVVQNGSGFTDPMGSSGGNEFLSVRFYDISDGTAGSFVEVDLATFTVGDAGPVLLDEWTTVNLSALGEATAIGLDFVGSDSGSFGVNLPAYVAMDNVTVSAVPEPSMLAVLLGGSTLAAARLRRRRNALAGQSVSTDNQESEKVRA</sequence>
<comment type="caution">
    <text evidence="3">The sequence shown here is derived from an EMBL/GenBank/DDBJ whole genome shotgun (WGS) entry which is preliminary data.</text>
</comment>
<dbReference type="EMBL" id="SJPZ01000001">
    <property type="protein sequence ID" value="TWU65161.1"/>
    <property type="molecule type" value="Genomic_DNA"/>
</dbReference>
<proteinExistence type="predicted"/>
<evidence type="ECO:0000256" key="2">
    <source>
        <dbReference type="SAM" id="SignalP"/>
    </source>
</evidence>
<feature type="region of interest" description="Disordered" evidence="1">
    <location>
        <begin position="42"/>
        <end position="61"/>
    </location>
</feature>
<dbReference type="AlphaFoldDB" id="A0A5C6FS56"/>
<dbReference type="Proteomes" id="UP000316476">
    <property type="component" value="Unassembled WGS sequence"/>
</dbReference>
<feature type="chain" id="PRO_5023103040" description="PEP-CTERM protein-sorting domain-containing protein" evidence="2">
    <location>
        <begin position="27"/>
        <end position="322"/>
    </location>
</feature>
<dbReference type="NCBIfam" id="TIGR02595">
    <property type="entry name" value="PEP_CTERM"/>
    <property type="match status" value="1"/>
</dbReference>
<dbReference type="OrthoDB" id="8562952at2"/>
<dbReference type="InterPro" id="IPR013424">
    <property type="entry name" value="Ice-binding_C"/>
</dbReference>
<dbReference type="Pfam" id="PF14717">
    <property type="entry name" value="DUF4465"/>
    <property type="match status" value="1"/>
</dbReference>
<name>A0A5C6FS56_9PLAN</name>
<dbReference type="Gene3D" id="2.60.120.1350">
    <property type="entry name" value="Protein of unknown function DUF4465"/>
    <property type="match status" value="1"/>
</dbReference>
<organism evidence="3 4">
    <name type="scientific">Crateriforma conspicua</name>
    <dbReference type="NCBI Taxonomy" id="2527996"/>
    <lineage>
        <taxon>Bacteria</taxon>
        <taxon>Pseudomonadati</taxon>
        <taxon>Planctomycetota</taxon>
        <taxon>Planctomycetia</taxon>
        <taxon>Planctomycetales</taxon>
        <taxon>Planctomycetaceae</taxon>
        <taxon>Crateriforma</taxon>
    </lineage>
</organism>
<keyword evidence="2" id="KW-0732">Signal</keyword>
<gene>
    <name evidence="3" type="ORF">V7x_07070</name>
</gene>
<evidence type="ECO:0000313" key="3">
    <source>
        <dbReference type="EMBL" id="TWU65161.1"/>
    </source>
</evidence>
<evidence type="ECO:0000313" key="4">
    <source>
        <dbReference type="Proteomes" id="UP000316476"/>
    </source>
</evidence>
<reference evidence="3 4" key="1">
    <citation type="submission" date="2019-02" db="EMBL/GenBank/DDBJ databases">
        <title>Deep-cultivation of Planctomycetes and their phenomic and genomic characterization uncovers novel biology.</title>
        <authorList>
            <person name="Wiegand S."/>
            <person name="Jogler M."/>
            <person name="Boedeker C."/>
            <person name="Pinto D."/>
            <person name="Vollmers J."/>
            <person name="Rivas-Marin E."/>
            <person name="Kohn T."/>
            <person name="Peeters S.H."/>
            <person name="Heuer A."/>
            <person name="Rast P."/>
            <person name="Oberbeckmann S."/>
            <person name="Bunk B."/>
            <person name="Jeske O."/>
            <person name="Meyerdierks A."/>
            <person name="Storesund J.E."/>
            <person name="Kallscheuer N."/>
            <person name="Luecker S."/>
            <person name="Lage O.M."/>
            <person name="Pohl T."/>
            <person name="Merkel B.J."/>
            <person name="Hornburger P."/>
            <person name="Mueller R.-W."/>
            <person name="Bruemmer F."/>
            <person name="Labrenz M."/>
            <person name="Spormann A.M."/>
            <person name="Op Den Camp H."/>
            <person name="Overmann J."/>
            <person name="Amann R."/>
            <person name="Jetten M.S.M."/>
            <person name="Mascher T."/>
            <person name="Medema M.H."/>
            <person name="Devos D.P."/>
            <person name="Kaster A.-K."/>
            <person name="Ovreas L."/>
            <person name="Rohde M."/>
            <person name="Galperin M.Y."/>
            <person name="Jogler C."/>
        </authorList>
    </citation>
    <scope>NUCLEOTIDE SEQUENCE [LARGE SCALE GENOMIC DNA]</scope>
    <source>
        <strain evidence="3 4">V7</strain>
    </source>
</reference>
<feature type="signal peptide" evidence="2">
    <location>
        <begin position="1"/>
        <end position="26"/>
    </location>
</feature>
<evidence type="ECO:0000256" key="1">
    <source>
        <dbReference type="SAM" id="MobiDB-lite"/>
    </source>
</evidence>
<evidence type="ECO:0008006" key="5">
    <source>
        <dbReference type="Google" id="ProtNLM"/>
    </source>
</evidence>